<dbReference type="GO" id="GO:0005886">
    <property type="term" value="C:plasma membrane"/>
    <property type="evidence" value="ECO:0007669"/>
    <property type="project" value="TreeGrafter"/>
</dbReference>
<keyword evidence="3 7" id="KW-0812">Transmembrane</keyword>
<proteinExistence type="predicted"/>
<feature type="transmembrane region" description="Helical" evidence="7">
    <location>
        <begin position="119"/>
        <end position="137"/>
    </location>
</feature>
<feature type="transmembrane region" description="Helical" evidence="7">
    <location>
        <begin position="384"/>
        <end position="402"/>
    </location>
</feature>
<evidence type="ECO:0000256" key="2">
    <source>
        <dbReference type="ARBA" id="ARBA00022448"/>
    </source>
</evidence>
<keyword evidence="5 7" id="KW-0472">Membrane</keyword>
<evidence type="ECO:0000256" key="1">
    <source>
        <dbReference type="ARBA" id="ARBA00004127"/>
    </source>
</evidence>
<feature type="region of interest" description="Disordered" evidence="6">
    <location>
        <begin position="1"/>
        <end position="39"/>
    </location>
</feature>
<feature type="transmembrane region" description="Helical" evidence="7">
    <location>
        <begin position="348"/>
        <end position="372"/>
    </location>
</feature>
<accession>A0A1C7NQS9</accession>
<comment type="subcellular location">
    <subcellularLocation>
        <location evidence="1">Endomembrane system</location>
        <topology evidence="1">Multi-pass membrane protein</topology>
    </subcellularLocation>
</comment>
<feature type="compositionally biased region" description="Low complexity" evidence="6">
    <location>
        <begin position="19"/>
        <end position="36"/>
    </location>
</feature>
<evidence type="ECO:0000313" key="9">
    <source>
        <dbReference type="EMBL" id="OBZ89624.1"/>
    </source>
</evidence>
<dbReference type="InterPro" id="IPR020846">
    <property type="entry name" value="MFS_dom"/>
</dbReference>
<dbReference type="AlphaFoldDB" id="A0A1C7NQS9"/>
<dbReference type="Proteomes" id="UP000093000">
    <property type="component" value="Unassembled WGS sequence"/>
</dbReference>
<dbReference type="GO" id="GO:0000329">
    <property type="term" value="C:fungal-type vacuole membrane"/>
    <property type="evidence" value="ECO:0007669"/>
    <property type="project" value="TreeGrafter"/>
</dbReference>
<feature type="domain" description="Major facilitator superfamily (MFS) profile" evidence="8">
    <location>
        <begin position="84"/>
        <end position="575"/>
    </location>
</feature>
<feature type="transmembrane region" description="Helical" evidence="7">
    <location>
        <begin position="439"/>
        <end position="461"/>
    </location>
</feature>
<feature type="transmembrane region" description="Helical" evidence="7">
    <location>
        <begin position="149"/>
        <end position="172"/>
    </location>
</feature>
<gene>
    <name evidence="9" type="primary">fnx2_0</name>
    <name evidence="9" type="ORF">A0J61_02333</name>
</gene>
<dbReference type="Gene3D" id="1.20.1250.20">
    <property type="entry name" value="MFS general substrate transporter like domains"/>
    <property type="match status" value="1"/>
</dbReference>
<feature type="transmembrane region" description="Helical" evidence="7">
    <location>
        <begin position="279"/>
        <end position="302"/>
    </location>
</feature>
<feature type="transmembrane region" description="Helical" evidence="7">
    <location>
        <begin position="551"/>
        <end position="570"/>
    </location>
</feature>
<dbReference type="InParanoid" id="A0A1C7NQS9"/>
<evidence type="ECO:0000256" key="3">
    <source>
        <dbReference type="ARBA" id="ARBA00022692"/>
    </source>
</evidence>
<evidence type="ECO:0000256" key="5">
    <source>
        <dbReference type="ARBA" id="ARBA00023136"/>
    </source>
</evidence>
<reference evidence="9 10" key="1">
    <citation type="submission" date="2016-03" db="EMBL/GenBank/DDBJ databases">
        <title>Choanephora cucurbitarum.</title>
        <authorList>
            <person name="Min B."/>
            <person name="Park H."/>
            <person name="Park J.-H."/>
            <person name="Shin H.-D."/>
            <person name="Choi I.-G."/>
        </authorList>
    </citation>
    <scope>NUCLEOTIDE SEQUENCE [LARGE SCALE GENOMIC DNA]</scope>
    <source>
        <strain evidence="9 10">KUS-F28377</strain>
    </source>
</reference>
<evidence type="ECO:0000256" key="6">
    <source>
        <dbReference type="SAM" id="MobiDB-lite"/>
    </source>
</evidence>
<dbReference type="GO" id="GO:0015174">
    <property type="term" value="F:basic amino acid transmembrane transporter activity"/>
    <property type="evidence" value="ECO:0007669"/>
    <property type="project" value="TreeGrafter"/>
</dbReference>
<dbReference type="Pfam" id="PF07690">
    <property type="entry name" value="MFS_1"/>
    <property type="match status" value="1"/>
</dbReference>
<dbReference type="CDD" id="cd17502">
    <property type="entry name" value="MFS_Azr1_MDR_like"/>
    <property type="match status" value="1"/>
</dbReference>
<dbReference type="SUPFAM" id="SSF103473">
    <property type="entry name" value="MFS general substrate transporter"/>
    <property type="match status" value="1"/>
</dbReference>
<dbReference type="InterPro" id="IPR011701">
    <property type="entry name" value="MFS"/>
</dbReference>
<feature type="transmembrane region" description="Helical" evidence="7">
    <location>
        <begin position="210"/>
        <end position="227"/>
    </location>
</feature>
<dbReference type="EMBL" id="LUGH01000086">
    <property type="protein sequence ID" value="OBZ89624.1"/>
    <property type="molecule type" value="Genomic_DNA"/>
</dbReference>
<feature type="transmembrane region" description="Helical" evidence="7">
    <location>
        <begin position="481"/>
        <end position="502"/>
    </location>
</feature>
<feature type="transmembrane region" description="Helical" evidence="7">
    <location>
        <begin position="178"/>
        <end position="198"/>
    </location>
</feature>
<dbReference type="FunCoup" id="A0A1C7NQS9">
    <property type="interactions" value="31"/>
</dbReference>
<dbReference type="InterPro" id="IPR036259">
    <property type="entry name" value="MFS_trans_sf"/>
</dbReference>
<feature type="transmembrane region" description="Helical" evidence="7">
    <location>
        <begin position="308"/>
        <end position="327"/>
    </location>
</feature>
<dbReference type="STRING" id="101091.A0A1C7NQS9"/>
<comment type="caution">
    <text evidence="9">The sequence shown here is derived from an EMBL/GenBank/DDBJ whole genome shotgun (WGS) entry which is preliminary data.</text>
</comment>
<dbReference type="PANTHER" id="PTHR23501:SF191">
    <property type="entry name" value="VACUOLAR BASIC AMINO ACID TRANSPORTER 4"/>
    <property type="match status" value="1"/>
</dbReference>
<keyword evidence="10" id="KW-1185">Reference proteome</keyword>
<evidence type="ECO:0000256" key="4">
    <source>
        <dbReference type="ARBA" id="ARBA00022989"/>
    </source>
</evidence>
<dbReference type="OrthoDB" id="10021397at2759"/>
<evidence type="ECO:0000256" key="7">
    <source>
        <dbReference type="SAM" id="Phobius"/>
    </source>
</evidence>
<protein>
    <submittedName>
        <fullName evidence="9">Vacuolar membrane amino acid uptake transporter fnx2</fullName>
    </submittedName>
</protein>
<feature type="transmembrane region" description="Helical" evidence="7">
    <location>
        <begin position="239"/>
        <end position="258"/>
    </location>
</feature>
<dbReference type="PROSITE" id="PS50850">
    <property type="entry name" value="MFS"/>
    <property type="match status" value="1"/>
</dbReference>
<name>A0A1C7NQS9_9FUNG</name>
<evidence type="ECO:0000313" key="10">
    <source>
        <dbReference type="Proteomes" id="UP000093000"/>
    </source>
</evidence>
<dbReference type="Gene3D" id="1.20.1720.10">
    <property type="entry name" value="Multidrug resistance protein D"/>
    <property type="match status" value="1"/>
</dbReference>
<feature type="transmembrane region" description="Helical" evidence="7">
    <location>
        <begin position="81"/>
        <end position="107"/>
    </location>
</feature>
<dbReference type="PANTHER" id="PTHR23501">
    <property type="entry name" value="MAJOR FACILITATOR SUPERFAMILY"/>
    <property type="match status" value="1"/>
</dbReference>
<keyword evidence="2" id="KW-0813">Transport</keyword>
<keyword evidence="4 7" id="KW-1133">Transmembrane helix</keyword>
<feature type="transmembrane region" description="Helical" evidence="7">
    <location>
        <begin position="414"/>
        <end position="433"/>
    </location>
</feature>
<dbReference type="GO" id="GO:0012505">
    <property type="term" value="C:endomembrane system"/>
    <property type="evidence" value="ECO:0007669"/>
    <property type="project" value="UniProtKB-SubCell"/>
</dbReference>
<organism evidence="9 10">
    <name type="scientific">Choanephora cucurbitarum</name>
    <dbReference type="NCBI Taxonomy" id="101091"/>
    <lineage>
        <taxon>Eukaryota</taxon>
        <taxon>Fungi</taxon>
        <taxon>Fungi incertae sedis</taxon>
        <taxon>Mucoromycota</taxon>
        <taxon>Mucoromycotina</taxon>
        <taxon>Mucoromycetes</taxon>
        <taxon>Mucorales</taxon>
        <taxon>Mucorineae</taxon>
        <taxon>Choanephoraceae</taxon>
        <taxon>Choanephoroideae</taxon>
        <taxon>Choanephora</taxon>
    </lineage>
</organism>
<sequence>MAKGETSPLLGTKHTQYKSSNSDTAIGSSSSSSSSSNKDVDAITIMTSNPPSIKVVVSETNENPSTGMDDIYKRRLHGANIYAIFAGIYVAVVLASLDNSIVATIYPQIGTEFKRSNEIIWIATSYMLSFTALQPLYGRISDVFGRKTALLFATIVFFIGSFLCGAASNLWILVIARAIAGVGGGGINCMTTVINADLVPIRERGKFQSYGNIAFTVGSILGAPLGGLLNDTLGWRSCFYINLPFLLITIFIASKLLTNYNLEENTNETFRERLNRIDYAGAITVVVAVICFLVATSLGGNIKPWSDPIVLGCFAGAFVFTVLFCIVEAKFALHPLMPWQIISSRTPFACSMVNLWCLMATNAVIYITPLYFQALLGLSPSLAGIYFTPKIIFVCIGSVYSGQYMSRVGEFRKITIAAAVLSMVAMFGYTSWTPQTSKIFMLVCLAADGLAMGIVITAVLIGLHSCVKHSEMATITSMSYLFRSVGGVVGVSLTSAIFQAVVKNVLVKKITGPNADLYIEIARKSMTEVRNLLPADILDDVLDSYQIALRYTYAACAAMSCLTLLSSLFIQGGDLSSRRK</sequence>
<evidence type="ECO:0000259" key="8">
    <source>
        <dbReference type="PROSITE" id="PS50850"/>
    </source>
</evidence>